<dbReference type="EMBL" id="JBGBDC010000010">
    <property type="protein sequence ID" value="MEY2253421.1"/>
    <property type="molecule type" value="Genomic_DNA"/>
</dbReference>
<name>A0ABV4B8V4_9BURK</name>
<proteinExistence type="predicted"/>
<reference evidence="1 2" key="1">
    <citation type="journal article" date="2016" name="Int. J. Syst. Evol. Microbiol.">
        <title>Description of Comamonas sediminis sp. nov., isolated from lagoon sediments.</title>
        <authorList>
            <person name="Subhash Y."/>
            <person name="Bang J.J."/>
            <person name="You T.H."/>
            <person name="Lee S.S."/>
        </authorList>
    </citation>
    <scope>NUCLEOTIDE SEQUENCE [LARGE SCALE GENOMIC DNA]</scope>
    <source>
        <strain evidence="1 2">JCM 31169</strain>
    </source>
</reference>
<sequence length="145" mass="14812">MSVGDWEVSSALIVAQLLGALVRADAGTQPSRLALYTTSRPASILEGHADTPQAVIVLAKPCGAIVEDQLVLYVADNSGAMVAASGVPRWAEWIAGDGTVLTRCDVTDLENGGGIRVLGSATPPGDISPMLYAGGKVQLGLIALT</sequence>
<keyword evidence="2" id="KW-1185">Reference proteome</keyword>
<dbReference type="RefSeq" id="WP_369461009.1">
    <property type="nucleotide sequence ID" value="NZ_JBGBDC010000010.1"/>
</dbReference>
<accession>A0ABV4B8V4</accession>
<gene>
    <name evidence="1" type="ORF">AB7A72_20555</name>
</gene>
<comment type="caution">
    <text evidence="1">The sequence shown here is derived from an EMBL/GenBank/DDBJ whole genome shotgun (WGS) entry which is preliminary data.</text>
</comment>
<dbReference type="Proteomes" id="UP001562178">
    <property type="component" value="Unassembled WGS sequence"/>
</dbReference>
<organism evidence="1 2">
    <name type="scientific">Comamonas sediminis</name>
    <dbReference type="NCBI Taxonomy" id="1783360"/>
    <lineage>
        <taxon>Bacteria</taxon>
        <taxon>Pseudomonadati</taxon>
        <taxon>Pseudomonadota</taxon>
        <taxon>Betaproteobacteria</taxon>
        <taxon>Burkholderiales</taxon>
        <taxon>Comamonadaceae</taxon>
        <taxon>Comamonas</taxon>
    </lineage>
</organism>
<protein>
    <submittedName>
        <fullName evidence="1">Uncharacterized protein</fullName>
    </submittedName>
</protein>
<evidence type="ECO:0000313" key="1">
    <source>
        <dbReference type="EMBL" id="MEY2253421.1"/>
    </source>
</evidence>
<evidence type="ECO:0000313" key="2">
    <source>
        <dbReference type="Proteomes" id="UP001562178"/>
    </source>
</evidence>